<dbReference type="KEGG" id="muc:MuYL_0658"/>
<accession>A0A223NSS1</accession>
<evidence type="ECO:0000313" key="2">
    <source>
        <dbReference type="Proteomes" id="UP000215002"/>
    </source>
</evidence>
<sequence length="48" mass="5773">MTCKQRNGAYKKSIDSNFINRLSLFSPIKMSKVWKNDKGRTYRVNYRK</sequence>
<organism evidence="1 2">
    <name type="scientific">Mucilaginibacter xinganensis</name>
    <dbReference type="NCBI Taxonomy" id="1234841"/>
    <lineage>
        <taxon>Bacteria</taxon>
        <taxon>Pseudomonadati</taxon>
        <taxon>Bacteroidota</taxon>
        <taxon>Sphingobacteriia</taxon>
        <taxon>Sphingobacteriales</taxon>
        <taxon>Sphingobacteriaceae</taxon>
        <taxon>Mucilaginibacter</taxon>
    </lineage>
</organism>
<name>A0A223NSS1_9SPHI</name>
<proteinExistence type="predicted"/>
<gene>
    <name evidence="1" type="ORF">MuYL_0658</name>
</gene>
<evidence type="ECO:0000313" key="1">
    <source>
        <dbReference type="EMBL" id="ASU32561.1"/>
    </source>
</evidence>
<keyword evidence="2" id="KW-1185">Reference proteome</keyword>
<dbReference type="AlphaFoldDB" id="A0A223NSS1"/>
<reference evidence="1 2" key="1">
    <citation type="submission" date="2017-08" db="EMBL/GenBank/DDBJ databases">
        <title>Complete genome sequence of Mucilaginibacter sp. strain BJC16-A31.</title>
        <authorList>
            <consortium name="Henan University of Science and Technology"/>
            <person name="You X."/>
        </authorList>
    </citation>
    <scope>NUCLEOTIDE SEQUENCE [LARGE SCALE GENOMIC DNA]</scope>
    <source>
        <strain evidence="1 2">BJC16-A31</strain>
    </source>
</reference>
<dbReference type="EMBL" id="CP022743">
    <property type="protein sequence ID" value="ASU32561.1"/>
    <property type="molecule type" value="Genomic_DNA"/>
</dbReference>
<protein>
    <submittedName>
        <fullName evidence="1">Uncharacterized protein</fullName>
    </submittedName>
</protein>
<dbReference type="Proteomes" id="UP000215002">
    <property type="component" value="Chromosome"/>
</dbReference>